<proteinExistence type="predicted"/>
<organism evidence="1 2">
    <name type="scientific">Oleiagrimonas soli</name>
    <dbReference type="NCBI Taxonomy" id="1543381"/>
    <lineage>
        <taxon>Bacteria</taxon>
        <taxon>Pseudomonadati</taxon>
        <taxon>Pseudomonadota</taxon>
        <taxon>Gammaproteobacteria</taxon>
        <taxon>Lysobacterales</taxon>
        <taxon>Rhodanobacteraceae</taxon>
        <taxon>Oleiagrimonas</taxon>
    </lineage>
</organism>
<sequence length="63" mass="6894">MDDHIDLGPVTVDELHRASTWLRTLAHRSSDHGQQIVWMVTDAAAESIADAVDMMEGSDSDVS</sequence>
<name>A0A841KKU3_9GAMM</name>
<comment type="caution">
    <text evidence="1">The sequence shown here is derived from an EMBL/GenBank/DDBJ whole genome shotgun (WGS) entry which is preliminary data.</text>
</comment>
<evidence type="ECO:0000313" key="2">
    <source>
        <dbReference type="Proteomes" id="UP000560000"/>
    </source>
</evidence>
<dbReference type="EMBL" id="JACHET010000001">
    <property type="protein sequence ID" value="MBB6183281.1"/>
    <property type="molecule type" value="Genomic_DNA"/>
</dbReference>
<dbReference type="RefSeq" id="WP_152569286.1">
    <property type="nucleotide sequence ID" value="NZ_JACHET010000001.1"/>
</dbReference>
<dbReference type="AlphaFoldDB" id="A0A841KKU3"/>
<evidence type="ECO:0000313" key="1">
    <source>
        <dbReference type="EMBL" id="MBB6183281.1"/>
    </source>
</evidence>
<reference evidence="1 2" key="1">
    <citation type="submission" date="2020-08" db="EMBL/GenBank/DDBJ databases">
        <title>Genomic Encyclopedia of Type Strains, Phase IV (KMG-IV): sequencing the most valuable type-strain genomes for metagenomic binning, comparative biology and taxonomic classification.</title>
        <authorList>
            <person name="Goeker M."/>
        </authorList>
    </citation>
    <scope>NUCLEOTIDE SEQUENCE [LARGE SCALE GENOMIC DNA]</scope>
    <source>
        <strain evidence="1 2">DSM 107085</strain>
    </source>
</reference>
<dbReference type="Proteomes" id="UP000560000">
    <property type="component" value="Unassembled WGS sequence"/>
</dbReference>
<accession>A0A841KKU3</accession>
<gene>
    <name evidence="1" type="ORF">HNQ86_000626</name>
</gene>
<protein>
    <submittedName>
        <fullName evidence="1">Uncharacterized protein</fullName>
    </submittedName>
</protein>